<dbReference type="PANTHER" id="PTHR10840:SF0">
    <property type="entry name" value="PROGRAMMED CELL DEATH PROTEIN 5"/>
    <property type="match status" value="1"/>
</dbReference>
<feature type="non-terminal residue" evidence="2">
    <location>
        <position position="1"/>
    </location>
</feature>
<dbReference type="SUPFAM" id="SSF46950">
    <property type="entry name" value="Double-stranded DNA-binding domain"/>
    <property type="match status" value="1"/>
</dbReference>
<comment type="similarity">
    <text evidence="1">Belongs to the PDCD5 family.</text>
</comment>
<evidence type="ECO:0000313" key="3">
    <source>
        <dbReference type="Proteomes" id="UP001153148"/>
    </source>
</evidence>
<organism evidence="2 3">
    <name type="scientific">Timema podura</name>
    <name type="common">Walking stick</name>
    <dbReference type="NCBI Taxonomy" id="61482"/>
    <lineage>
        <taxon>Eukaryota</taxon>
        <taxon>Metazoa</taxon>
        <taxon>Ecdysozoa</taxon>
        <taxon>Arthropoda</taxon>
        <taxon>Hexapoda</taxon>
        <taxon>Insecta</taxon>
        <taxon>Pterygota</taxon>
        <taxon>Neoptera</taxon>
        <taxon>Polyneoptera</taxon>
        <taxon>Phasmatodea</taxon>
        <taxon>Timematodea</taxon>
        <taxon>Timematoidea</taxon>
        <taxon>Timematidae</taxon>
        <taxon>Timema</taxon>
    </lineage>
</organism>
<name>A0ABN7P0M3_TIMPD</name>
<dbReference type="InterPro" id="IPR002836">
    <property type="entry name" value="PDCD5-like"/>
</dbReference>
<comment type="caution">
    <text evidence="2">The sequence shown here is derived from an EMBL/GenBank/DDBJ whole genome shotgun (WGS) entry which is preliminary data.</text>
</comment>
<evidence type="ECO:0000256" key="1">
    <source>
        <dbReference type="ARBA" id="ARBA00010490"/>
    </source>
</evidence>
<dbReference type="Gene3D" id="2.60.120.650">
    <property type="entry name" value="Cupin"/>
    <property type="match status" value="1"/>
</dbReference>
<dbReference type="PANTHER" id="PTHR10840">
    <property type="entry name" value="PROGRAMMED CELL DEATH PROTEIN 5"/>
    <property type="match status" value="1"/>
</dbReference>
<dbReference type="EMBL" id="CAJPIN010008473">
    <property type="protein sequence ID" value="CAG2058999.1"/>
    <property type="molecule type" value="Genomic_DNA"/>
</dbReference>
<dbReference type="Gene3D" id="1.10.8.140">
    <property type="entry name" value="PDCD5-like"/>
    <property type="match status" value="1"/>
</dbReference>
<proteinExistence type="inferred from homology"/>
<sequence length="278" mass="31549">NYQRNTQRRNSIEIDAQAKPIETGTSLFIDELLTRHFTSAEEIVKHLTGSQLTMHYLLNSGFGYPIVVDDPNGLEMSVPTNFTVSQLLDHLGNDQGKSGKMSGISLVKLSRHHALHFLEPREQGWDILPCINARLIVVPEPLLSAYSLLWALDLPGKKKLDIEKIEHDGSFWQEKMCHNLEIRYQLGGQDGSSQQKAAEERKQIEEMKHNILTQVLTQEARARLNTLMIGKPEKGQVVENMLIQMARSGQLMEKLDEQQLISILEKVSKQMQKTSTVK</sequence>
<feature type="non-terminal residue" evidence="2">
    <location>
        <position position="278"/>
    </location>
</feature>
<dbReference type="InterPro" id="IPR036883">
    <property type="entry name" value="PDCD5-like_sf"/>
</dbReference>
<reference evidence="2" key="1">
    <citation type="submission" date="2021-03" db="EMBL/GenBank/DDBJ databases">
        <authorList>
            <person name="Tran Van P."/>
        </authorList>
    </citation>
    <scope>NUCLEOTIDE SEQUENCE</scope>
</reference>
<dbReference type="Proteomes" id="UP001153148">
    <property type="component" value="Unassembled WGS sequence"/>
</dbReference>
<accession>A0ABN7P0M3</accession>
<dbReference type="Pfam" id="PF01984">
    <property type="entry name" value="dsDNA_bind"/>
    <property type="match status" value="1"/>
</dbReference>
<protein>
    <submittedName>
        <fullName evidence="2">Uncharacterized protein</fullName>
    </submittedName>
</protein>
<keyword evidence="3" id="KW-1185">Reference proteome</keyword>
<evidence type="ECO:0000313" key="2">
    <source>
        <dbReference type="EMBL" id="CAG2058999.1"/>
    </source>
</evidence>
<gene>
    <name evidence="2" type="ORF">TPAB3V08_LOCUS5965</name>
</gene>